<gene>
    <name evidence="1" type="ORF">L1987_56331</name>
</gene>
<sequence length="103" mass="11449">MAAEAVTAASLCNFSGSNVASSSRPPMLLRRYLLSPSTSLRRHHLHQQRSLTSSFFGTQRLAPSKSNSHFQKRNLSVFAMAASEDGKREVPLKDYRTLGLWPT</sequence>
<evidence type="ECO:0000313" key="2">
    <source>
        <dbReference type="Proteomes" id="UP001056120"/>
    </source>
</evidence>
<protein>
    <submittedName>
        <fullName evidence="1">Uncharacterized protein</fullName>
    </submittedName>
</protein>
<dbReference type="Proteomes" id="UP001056120">
    <property type="component" value="Linkage Group LG18"/>
</dbReference>
<comment type="caution">
    <text evidence="1">The sequence shown here is derived from an EMBL/GenBank/DDBJ whole genome shotgun (WGS) entry which is preliminary data.</text>
</comment>
<accession>A0ACB9ECC9</accession>
<proteinExistence type="predicted"/>
<dbReference type="EMBL" id="CM042035">
    <property type="protein sequence ID" value="KAI3756510.1"/>
    <property type="molecule type" value="Genomic_DNA"/>
</dbReference>
<name>A0ACB9ECC9_9ASTR</name>
<reference evidence="2" key="1">
    <citation type="journal article" date="2022" name="Mol. Ecol. Resour.">
        <title>The genomes of chicory, endive, great burdock and yacon provide insights into Asteraceae palaeo-polyploidization history and plant inulin production.</title>
        <authorList>
            <person name="Fan W."/>
            <person name="Wang S."/>
            <person name="Wang H."/>
            <person name="Wang A."/>
            <person name="Jiang F."/>
            <person name="Liu H."/>
            <person name="Zhao H."/>
            <person name="Xu D."/>
            <person name="Zhang Y."/>
        </authorList>
    </citation>
    <scope>NUCLEOTIDE SEQUENCE [LARGE SCALE GENOMIC DNA]</scope>
    <source>
        <strain evidence="2">cv. Yunnan</strain>
    </source>
</reference>
<organism evidence="1 2">
    <name type="scientific">Smallanthus sonchifolius</name>
    <dbReference type="NCBI Taxonomy" id="185202"/>
    <lineage>
        <taxon>Eukaryota</taxon>
        <taxon>Viridiplantae</taxon>
        <taxon>Streptophyta</taxon>
        <taxon>Embryophyta</taxon>
        <taxon>Tracheophyta</taxon>
        <taxon>Spermatophyta</taxon>
        <taxon>Magnoliopsida</taxon>
        <taxon>eudicotyledons</taxon>
        <taxon>Gunneridae</taxon>
        <taxon>Pentapetalae</taxon>
        <taxon>asterids</taxon>
        <taxon>campanulids</taxon>
        <taxon>Asterales</taxon>
        <taxon>Asteraceae</taxon>
        <taxon>Asteroideae</taxon>
        <taxon>Heliantheae alliance</taxon>
        <taxon>Millerieae</taxon>
        <taxon>Smallanthus</taxon>
    </lineage>
</organism>
<keyword evidence="2" id="KW-1185">Reference proteome</keyword>
<evidence type="ECO:0000313" key="1">
    <source>
        <dbReference type="EMBL" id="KAI3756510.1"/>
    </source>
</evidence>
<reference evidence="1 2" key="2">
    <citation type="journal article" date="2022" name="Mol. Ecol. Resour.">
        <title>The genomes of chicory, endive, great burdock and yacon provide insights into Asteraceae paleo-polyploidization history and plant inulin production.</title>
        <authorList>
            <person name="Fan W."/>
            <person name="Wang S."/>
            <person name="Wang H."/>
            <person name="Wang A."/>
            <person name="Jiang F."/>
            <person name="Liu H."/>
            <person name="Zhao H."/>
            <person name="Xu D."/>
            <person name="Zhang Y."/>
        </authorList>
    </citation>
    <scope>NUCLEOTIDE SEQUENCE [LARGE SCALE GENOMIC DNA]</scope>
    <source>
        <strain evidence="2">cv. Yunnan</strain>
        <tissue evidence="1">Leaves</tissue>
    </source>
</reference>